<dbReference type="InterPro" id="IPR001296">
    <property type="entry name" value="Glyco_trans_1"/>
</dbReference>
<dbReference type="Pfam" id="PF13439">
    <property type="entry name" value="Glyco_transf_4"/>
    <property type="match status" value="1"/>
</dbReference>
<dbReference type="Proteomes" id="UP000179113">
    <property type="component" value="Unassembled WGS sequence"/>
</dbReference>
<keyword evidence="1" id="KW-0808">Transferase</keyword>
<gene>
    <name evidence="4" type="ORF">A2415_01850</name>
</gene>
<protein>
    <recommendedName>
        <fullName evidence="6">Glycosyl transferase family 1 domain-containing protein</fullName>
    </recommendedName>
</protein>
<evidence type="ECO:0000259" key="2">
    <source>
        <dbReference type="Pfam" id="PF00534"/>
    </source>
</evidence>
<dbReference type="InterPro" id="IPR028098">
    <property type="entry name" value="Glyco_trans_4-like_N"/>
</dbReference>
<dbReference type="GO" id="GO:0016757">
    <property type="term" value="F:glycosyltransferase activity"/>
    <property type="evidence" value="ECO:0007669"/>
    <property type="project" value="InterPro"/>
</dbReference>
<sequence>MDLHFRKMRILVLSWRGPKHPLAGGAEQVMHEHMKGWVAAGHEVTLFTSSFKGGDENEVIDGVKIIRRGRQIFGVHIMAFFYYVLSRHEEYDLVMDQFHGIPFFTPLYVRGPKLAVVQEVAGRVWLKNELPRPMNWIVGWIGYLGDPLLYFFYRRVNFMTGSQSAKDDLVKVGINKERVTVVPHGVIVNALVKTPAKEKINTVMFLGAVTKDKGIEDVFEVFRRLNASGEYQFWVVGKASEAYIKEMQGIEKEMNKSSFQYWGFVSQRNKFELLARAHVMINPSILEGFGLVNIEASAMGTPVVAYKSRGLIDSVKDEESGVFCKENSPQEIVNEVEKLLGDSARYQKLSKDAVGWSKNFTWERSRKLSLELVNRIVAV</sequence>
<evidence type="ECO:0008006" key="6">
    <source>
        <dbReference type="Google" id="ProtNLM"/>
    </source>
</evidence>
<evidence type="ECO:0000313" key="4">
    <source>
        <dbReference type="EMBL" id="OGC68291.1"/>
    </source>
</evidence>
<evidence type="ECO:0000313" key="5">
    <source>
        <dbReference type="Proteomes" id="UP000179113"/>
    </source>
</evidence>
<name>A0A1F4WFW7_UNCKA</name>
<dbReference type="SUPFAM" id="SSF53756">
    <property type="entry name" value="UDP-Glycosyltransferase/glycogen phosphorylase"/>
    <property type="match status" value="1"/>
</dbReference>
<feature type="domain" description="Glycosyltransferase subfamily 4-like N-terminal" evidence="3">
    <location>
        <begin position="24"/>
        <end position="186"/>
    </location>
</feature>
<organism evidence="4 5">
    <name type="scientific">candidate division WWE3 bacterium RIFOXYC1_FULL_39_7</name>
    <dbReference type="NCBI Taxonomy" id="1802643"/>
    <lineage>
        <taxon>Bacteria</taxon>
        <taxon>Katanobacteria</taxon>
    </lineage>
</organism>
<dbReference type="EMBL" id="MEWA01000050">
    <property type="protein sequence ID" value="OGC68291.1"/>
    <property type="molecule type" value="Genomic_DNA"/>
</dbReference>
<feature type="domain" description="Glycosyl transferase family 1" evidence="2">
    <location>
        <begin position="193"/>
        <end position="353"/>
    </location>
</feature>
<reference evidence="4 5" key="1">
    <citation type="journal article" date="2016" name="Nat. Commun.">
        <title>Thousands of microbial genomes shed light on interconnected biogeochemical processes in an aquifer system.</title>
        <authorList>
            <person name="Anantharaman K."/>
            <person name="Brown C.T."/>
            <person name="Hug L.A."/>
            <person name="Sharon I."/>
            <person name="Castelle C.J."/>
            <person name="Probst A.J."/>
            <person name="Thomas B.C."/>
            <person name="Singh A."/>
            <person name="Wilkins M.J."/>
            <person name="Karaoz U."/>
            <person name="Brodie E.L."/>
            <person name="Williams K.H."/>
            <person name="Hubbard S.S."/>
            <person name="Banfield J.F."/>
        </authorList>
    </citation>
    <scope>NUCLEOTIDE SEQUENCE [LARGE SCALE GENOMIC DNA]</scope>
</reference>
<proteinExistence type="predicted"/>
<comment type="caution">
    <text evidence="4">The sequence shown here is derived from an EMBL/GenBank/DDBJ whole genome shotgun (WGS) entry which is preliminary data.</text>
</comment>
<dbReference type="PANTHER" id="PTHR46401">
    <property type="entry name" value="GLYCOSYLTRANSFERASE WBBK-RELATED"/>
    <property type="match status" value="1"/>
</dbReference>
<accession>A0A1F4WFW7</accession>
<dbReference type="Pfam" id="PF00534">
    <property type="entry name" value="Glycos_transf_1"/>
    <property type="match status" value="1"/>
</dbReference>
<evidence type="ECO:0000259" key="3">
    <source>
        <dbReference type="Pfam" id="PF13439"/>
    </source>
</evidence>
<dbReference type="Gene3D" id="3.40.50.2000">
    <property type="entry name" value="Glycogen Phosphorylase B"/>
    <property type="match status" value="2"/>
</dbReference>
<evidence type="ECO:0000256" key="1">
    <source>
        <dbReference type="ARBA" id="ARBA00022679"/>
    </source>
</evidence>
<dbReference type="GO" id="GO:0009103">
    <property type="term" value="P:lipopolysaccharide biosynthetic process"/>
    <property type="evidence" value="ECO:0007669"/>
    <property type="project" value="TreeGrafter"/>
</dbReference>
<dbReference type="PANTHER" id="PTHR46401:SF2">
    <property type="entry name" value="GLYCOSYLTRANSFERASE WBBK-RELATED"/>
    <property type="match status" value="1"/>
</dbReference>
<dbReference type="CDD" id="cd03801">
    <property type="entry name" value="GT4_PimA-like"/>
    <property type="match status" value="1"/>
</dbReference>
<dbReference type="AlphaFoldDB" id="A0A1F4WFW7"/>